<dbReference type="Gene3D" id="2.20.200.10">
    <property type="entry name" value="Outer membrane efflux proteins (OEP)"/>
    <property type="match status" value="1"/>
</dbReference>
<dbReference type="InterPro" id="IPR003423">
    <property type="entry name" value="OMP_efflux"/>
</dbReference>
<comment type="caution">
    <text evidence="3">The sequence shown here is derived from an EMBL/GenBank/DDBJ whole genome shotgun (WGS) entry which is preliminary data.</text>
</comment>
<gene>
    <name evidence="3" type="ORF">ACFO5W_13215</name>
</gene>
<keyword evidence="2" id="KW-0812">Transmembrane</keyword>
<dbReference type="Pfam" id="PF02321">
    <property type="entry name" value="OEP"/>
    <property type="match status" value="2"/>
</dbReference>
<evidence type="ECO:0000256" key="1">
    <source>
        <dbReference type="ARBA" id="ARBA00007613"/>
    </source>
</evidence>
<name>A0ABV9C3J3_9GAMM</name>
<protein>
    <submittedName>
        <fullName evidence="3">Efflux transporter outer membrane subunit</fullName>
    </submittedName>
</protein>
<reference evidence="4" key="1">
    <citation type="journal article" date="2019" name="Int. J. Syst. Evol. Microbiol.">
        <title>The Global Catalogue of Microorganisms (GCM) 10K type strain sequencing project: providing services to taxonomists for standard genome sequencing and annotation.</title>
        <authorList>
            <consortium name="The Broad Institute Genomics Platform"/>
            <consortium name="The Broad Institute Genome Sequencing Center for Infectious Disease"/>
            <person name="Wu L."/>
            <person name="Ma J."/>
        </authorList>
    </citation>
    <scope>NUCLEOTIDE SEQUENCE [LARGE SCALE GENOMIC DNA]</scope>
    <source>
        <strain evidence="4">CCM 4481</strain>
    </source>
</reference>
<dbReference type="EMBL" id="JBHSGA010000017">
    <property type="protein sequence ID" value="MFC4527598.1"/>
    <property type="molecule type" value="Genomic_DNA"/>
</dbReference>
<keyword evidence="2" id="KW-0449">Lipoprotein</keyword>
<keyword evidence="2" id="KW-0472">Membrane</keyword>
<dbReference type="Proteomes" id="UP001595961">
    <property type="component" value="Unassembled WGS sequence"/>
</dbReference>
<keyword evidence="4" id="KW-1185">Reference proteome</keyword>
<dbReference type="Gene3D" id="1.20.1600.10">
    <property type="entry name" value="Outer membrane efflux proteins (OEP)"/>
    <property type="match status" value="1"/>
</dbReference>
<comment type="subcellular location">
    <subcellularLocation>
        <location evidence="2">Cell outer membrane</location>
        <topology evidence="2">Lipid-anchor</topology>
    </subcellularLocation>
</comment>
<dbReference type="PANTHER" id="PTHR30203">
    <property type="entry name" value="OUTER MEMBRANE CATION EFFLUX PROTEIN"/>
    <property type="match status" value="1"/>
</dbReference>
<sequence>MRRAWLCWTWVACSVTFYGCAVGPDYHRPTIDTPANFRYADVQALQASTADWWSQFNDPVLNALIQQAIEQNKDLLVATARIDEYYGRLMTTRSALYPQLSAGLSGGRERQPATPLTREYETTQVQASVMASWEIDLFGRLRRLRESARADLLGTEYARDATLISLEASVATAYISLRDLDQRLVISRATLETRAEALKLYKERFEGGVVSQVQVSQADSEYAVALASEHDFEQQIAQQENALSLLLGQNPGPIPRGKPINQIAVPSIPAGLPSSLLDQRPDIRQAEQALVSANAQIGAARAQYFPTISLTGLFGAASTALSSLWSGPAKLWSYAGAASVPIFTAGAIAGTVKQAEARQQEALFTYQSTIQSAFADVEDALVGEQQTREQLAAVDRQVRALGQYASLSRALNEGGYTSYLEVVDAERSLFNAELSQSSLQGLRLIQVVNVYKALGYGWPVGNAPVASNAAPHAGVPATGVPSPQAQ</sequence>
<dbReference type="SUPFAM" id="SSF56954">
    <property type="entry name" value="Outer membrane efflux proteins (OEP)"/>
    <property type="match status" value="1"/>
</dbReference>
<dbReference type="RefSeq" id="WP_266150279.1">
    <property type="nucleotide sequence ID" value="NZ_CP064028.1"/>
</dbReference>
<accession>A0ABV9C3J3</accession>
<evidence type="ECO:0000256" key="2">
    <source>
        <dbReference type="RuleBase" id="RU362097"/>
    </source>
</evidence>
<proteinExistence type="inferred from homology"/>
<dbReference type="InterPro" id="IPR010131">
    <property type="entry name" value="MdtP/NodT-like"/>
</dbReference>
<keyword evidence="2" id="KW-1134">Transmembrane beta strand</keyword>
<dbReference type="NCBIfam" id="TIGR01845">
    <property type="entry name" value="outer_NodT"/>
    <property type="match status" value="1"/>
</dbReference>
<evidence type="ECO:0000313" key="4">
    <source>
        <dbReference type="Proteomes" id="UP001595961"/>
    </source>
</evidence>
<dbReference type="PROSITE" id="PS51257">
    <property type="entry name" value="PROKAR_LIPOPROTEIN"/>
    <property type="match status" value="1"/>
</dbReference>
<organism evidence="3 4">
    <name type="scientific">Dyella halodurans</name>
    <dbReference type="NCBI Taxonomy" id="1920171"/>
    <lineage>
        <taxon>Bacteria</taxon>
        <taxon>Pseudomonadati</taxon>
        <taxon>Pseudomonadota</taxon>
        <taxon>Gammaproteobacteria</taxon>
        <taxon>Lysobacterales</taxon>
        <taxon>Rhodanobacteraceae</taxon>
        <taxon>Dyella</taxon>
    </lineage>
</organism>
<keyword evidence="2" id="KW-0564">Palmitate</keyword>
<evidence type="ECO:0000313" key="3">
    <source>
        <dbReference type="EMBL" id="MFC4527598.1"/>
    </source>
</evidence>
<comment type="similarity">
    <text evidence="1 2">Belongs to the outer membrane factor (OMF) (TC 1.B.17) family.</text>
</comment>